<feature type="transmembrane region" description="Helical" evidence="10">
    <location>
        <begin position="71"/>
        <end position="89"/>
    </location>
</feature>
<keyword evidence="10" id="KW-0472">Membrane</keyword>
<gene>
    <name evidence="12" type="ORF">AN217_03995</name>
</gene>
<evidence type="ECO:0000313" key="13">
    <source>
        <dbReference type="Proteomes" id="UP000175829"/>
    </source>
</evidence>
<evidence type="ECO:0000256" key="10">
    <source>
        <dbReference type="SAM" id="Phobius"/>
    </source>
</evidence>
<evidence type="ECO:0000256" key="2">
    <source>
        <dbReference type="ARBA" id="ARBA00012438"/>
    </source>
</evidence>
<evidence type="ECO:0000256" key="3">
    <source>
        <dbReference type="ARBA" id="ARBA00022553"/>
    </source>
</evidence>
<evidence type="ECO:0000256" key="5">
    <source>
        <dbReference type="ARBA" id="ARBA00022741"/>
    </source>
</evidence>
<dbReference type="Gene3D" id="1.20.5.1930">
    <property type="match status" value="1"/>
</dbReference>
<evidence type="ECO:0000256" key="4">
    <source>
        <dbReference type="ARBA" id="ARBA00022679"/>
    </source>
</evidence>
<dbReference type="GO" id="GO:0046983">
    <property type="term" value="F:protein dimerization activity"/>
    <property type="evidence" value="ECO:0007669"/>
    <property type="project" value="InterPro"/>
</dbReference>
<evidence type="ECO:0000313" key="12">
    <source>
        <dbReference type="EMBL" id="OEU97177.1"/>
    </source>
</evidence>
<comment type="catalytic activity">
    <reaction evidence="1">
        <text>ATP + protein L-histidine = ADP + protein N-phospho-L-histidine.</text>
        <dbReference type="EC" id="2.7.13.3"/>
    </reaction>
</comment>
<proteinExistence type="predicted"/>
<evidence type="ECO:0000256" key="7">
    <source>
        <dbReference type="ARBA" id="ARBA00022840"/>
    </source>
</evidence>
<dbReference type="GO" id="GO:0016020">
    <property type="term" value="C:membrane"/>
    <property type="evidence" value="ECO:0007669"/>
    <property type="project" value="InterPro"/>
</dbReference>
<feature type="region of interest" description="Disordered" evidence="9">
    <location>
        <begin position="394"/>
        <end position="413"/>
    </location>
</feature>
<protein>
    <recommendedName>
        <fullName evidence="2">histidine kinase</fullName>
        <ecNumber evidence="2">2.7.13.3</ecNumber>
    </recommendedName>
</protein>
<dbReference type="Proteomes" id="UP000175829">
    <property type="component" value="Unassembled WGS sequence"/>
</dbReference>
<dbReference type="SUPFAM" id="SSF55874">
    <property type="entry name" value="ATPase domain of HSP90 chaperone/DNA topoisomerase II/histidine kinase"/>
    <property type="match status" value="1"/>
</dbReference>
<dbReference type="EC" id="2.7.13.3" evidence="2"/>
<keyword evidence="7" id="KW-0067">ATP-binding</keyword>
<evidence type="ECO:0000256" key="6">
    <source>
        <dbReference type="ARBA" id="ARBA00022777"/>
    </source>
</evidence>
<keyword evidence="5" id="KW-0547">Nucleotide-binding</keyword>
<comment type="caution">
    <text evidence="12">The sequence shown here is derived from an EMBL/GenBank/DDBJ whole genome shotgun (WGS) entry which is preliminary data.</text>
</comment>
<dbReference type="RefSeq" id="WP_069990863.1">
    <property type="nucleotide sequence ID" value="NZ_LJGV01000022.1"/>
</dbReference>
<keyword evidence="3" id="KW-0597">Phosphoprotein</keyword>
<dbReference type="Gene3D" id="3.30.565.10">
    <property type="entry name" value="Histidine kinase-like ATPase, C-terminal domain"/>
    <property type="match status" value="1"/>
</dbReference>
<feature type="region of interest" description="Disordered" evidence="9">
    <location>
        <begin position="284"/>
        <end position="312"/>
    </location>
</feature>
<dbReference type="InterPro" id="IPR050482">
    <property type="entry name" value="Sensor_HK_TwoCompSys"/>
</dbReference>
<evidence type="ECO:0000256" key="9">
    <source>
        <dbReference type="SAM" id="MobiDB-lite"/>
    </source>
</evidence>
<evidence type="ECO:0000256" key="1">
    <source>
        <dbReference type="ARBA" id="ARBA00000085"/>
    </source>
</evidence>
<feature type="transmembrane region" description="Helical" evidence="10">
    <location>
        <begin position="131"/>
        <end position="151"/>
    </location>
</feature>
<feature type="domain" description="Signal transduction histidine kinase subgroup 3 dimerisation and phosphoacceptor" evidence="11">
    <location>
        <begin position="209"/>
        <end position="284"/>
    </location>
</feature>
<dbReference type="Pfam" id="PF07730">
    <property type="entry name" value="HisKA_3"/>
    <property type="match status" value="1"/>
</dbReference>
<feature type="transmembrane region" description="Helical" evidence="10">
    <location>
        <begin position="41"/>
        <end position="59"/>
    </location>
</feature>
<dbReference type="PANTHER" id="PTHR24421">
    <property type="entry name" value="NITRATE/NITRITE SENSOR PROTEIN NARX-RELATED"/>
    <property type="match status" value="1"/>
</dbReference>
<dbReference type="InterPro" id="IPR036890">
    <property type="entry name" value="HATPase_C_sf"/>
</dbReference>
<keyword evidence="10" id="KW-0812">Transmembrane</keyword>
<organism evidence="12 13">
    <name type="scientific">Streptomyces qinglanensis</name>
    <dbReference type="NCBI Taxonomy" id="943816"/>
    <lineage>
        <taxon>Bacteria</taxon>
        <taxon>Bacillati</taxon>
        <taxon>Actinomycetota</taxon>
        <taxon>Actinomycetes</taxon>
        <taxon>Kitasatosporales</taxon>
        <taxon>Streptomycetaceae</taxon>
        <taxon>Streptomyces</taxon>
    </lineage>
</organism>
<keyword evidence="10" id="KW-1133">Transmembrane helix</keyword>
<keyword evidence="4" id="KW-0808">Transferase</keyword>
<sequence length="459" mass="49339">MTIHPVSALAQRLLPGELTAGGTTAGGTPDPRRVRRSARDWVVDVLLFGWAVLCWAALFQQAEAKEYLPGWLVAIDPPLGALACLSLWLRRRWPLGVALAAVPAAALTDTVVGALAVIIFNLALRVPPRTAALVLLLHLAATLPYVLLYGVPHEERWTVAAFVLVFYLLFFTWGSATRARRQLVLKLREDAVRAQADHTRRLADVRRAERRAIAREMHDVLAHRVSLLSVHAGALAYRTQRTAAGESPALDDAEIAESATVIRDNAHQALEELRDVLHVLHEDEEDDVPGASGVPVDATGTPGASDGARPQPDLTRLGELVDEARAAGQTVRLELALPERTDGEGGYPLRPQLQRTAYRAVQEGLTNARKHAPGRPVEVRVAGAVEQELTVRVSNPLPPGSAAGRTGSSIPGAGAGLTGLRERLEIEGGTLAYGPEDGMFTLTVRLPWPPPEPGYDAGP</sequence>
<dbReference type="InterPro" id="IPR011712">
    <property type="entry name" value="Sig_transdc_His_kin_sub3_dim/P"/>
</dbReference>
<dbReference type="PATRIC" id="fig|943816.4.peg.118"/>
<dbReference type="EMBL" id="LJGV01000022">
    <property type="protein sequence ID" value="OEU97177.1"/>
    <property type="molecule type" value="Genomic_DNA"/>
</dbReference>
<dbReference type="GO" id="GO:0005524">
    <property type="term" value="F:ATP binding"/>
    <property type="evidence" value="ECO:0007669"/>
    <property type="project" value="UniProtKB-KW"/>
</dbReference>
<evidence type="ECO:0000259" key="11">
    <source>
        <dbReference type="Pfam" id="PF07730"/>
    </source>
</evidence>
<accession>A0A1E7JZQ9</accession>
<feature type="transmembrane region" description="Helical" evidence="10">
    <location>
        <begin position="157"/>
        <end position="176"/>
    </location>
</feature>
<dbReference type="CDD" id="cd16917">
    <property type="entry name" value="HATPase_UhpB-NarQ-NarX-like"/>
    <property type="match status" value="1"/>
</dbReference>
<dbReference type="PANTHER" id="PTHR24421:SF10">
    <property type="entry name" value="NITRATE_NITRITE SENSOR PROTEIN NARQ"/>
    <property type="match status" value="1"/>
</dbReference>
<feature type="transmembrane region" description="Helical" evidence="10">
    <location>
        <begin position="95"/>
        <end position="124"/>
    </location>
</feature>
<name>A0A1E7JZQ9_9ACTN</name>
<keyword evidence="8" id="KW-0902">Two-component regulatory system</keyword>
<keyword evidence="6 12" id="KW-0418">Kinase</keyword>
<dbReference type="AlphaFoldDB" id="A0A1E7JZQ9"/>
<reference evidence="12 13" key="1">
    <citation type="journal article" date="2016" name="Front. Microbiol.">
        <title>Comparative Genomics Analysis of Streptomyces Species Reveals Their Adaptation to the Marine Environment and Their Diversity at the Genomic Level.</title>
        <authorList>
            <person name="Tian X."/>
            <person name="Zhang Z."/>
            <person name="Yang T."/>
            <person name="Chen M."/>
            <person name="Li J."/>
            <person name="Chen F."/>
            <person name="Yang J."/>
            <person name="Li W."/>
            <person name="Zhang B."/>
            <person name="Zhang Z."/>
            <person name="Wu J."/>
            <person name="Zhang C."/>
            <person name="Long L."/>
            <person name="Xiao J."/>
        </authorList>
    </citation>
    <scope>NUCLEOTIDE SEQUENCE [LARGE SCALE GENOMIC DNA]</scope>
    <source>
        <strain evidence="12 13">SCSIO M10379</strain>
    </source>
</reference>
<dbReference type="GO" id="GO:0000155">
    <property type="term" value="F:phosphorelay sensor kinase activity"/>
    <property type="evidence" value="ECO:0007669"/>
    <property type="project" value="InterPro"/>
</dbReference>
<evidence type="ECO:0000256" key="8">
    <source>
        <dbReference type="ARBA" id="ARBA00023012"/>
    </source>
</evidence>